<dbReference type="PIRSF" id="PIRSF000535">
    <property type="entry name" value="1PFK/6PFK/LacC"/>
    <property type="match status" value="1"/>
</dbReference>
<dbReference type="FunFam" id="3.40.1190.20:FF:000001">
    <property type="entry name" value="Phosphofructokinase"/>
    <property type="match status" value="1"/>
</dbReference>
<dbReference type="NCBIfam" id="TIGR03168">
    <property type="entry name" value="1-PFK"/>
    <property type="match status" value="1"/>
</dbReference>
<evidence type="ECO:0000256" key="10">
    <source>
        <dbReference type="PIRNR" id="PIRNR000535"/>
    </source>
</evidence>
<reference evidence="13 14" key="1">
    <citation type="submission" date="2017-12" db="EMBL/GenBank/DDBJ databases">
        <title>Mesoplasma syrphidae YJS, Complete Genome.</title>
        <authorList>
            <person name="Knight T.F."/>
            <person name="Citino T."/>
            <person name="Rubinstein R."/>
            <person name="Neuschaefer Z."/>
        </authorList>
    </citation>
    <scope>NUCLEOTIDE SEQUENCE [LARGE SCALE GENOMIC DNA]</scope>
    <source>
        <strain evidence="13 14">YJS</strain>
    </source>
</reference>
<evidence type="ECO:0000256" key="9">
    <source>
        <dbReference type="ARBA" id="ARBA00047745"/>
    </source>
</evidence>
<dbReference type="RefSeq" id="WP_027048560.1">
    <property type="nucleotide sequence ID" value="NZ_CP025257.1"/>
</dbReference>
<dbReference type="SUPFAM" id="SSF53613">
    <property type="entry name" value="Ribokinase-like"/>
    <property type="match status" value="1"/>
</dbReference>
<comment type="similarity">
    <text evidence="1 11">Belongs to the carbohydrate kinase PfkB family.</text>
</comment>
<dbReference type="GO" id="GO:0005524">
    <property type="term" value="F:ATP binding"/>
    <property type="evidence" value="ECO:0007669"/>
    <property type="project" value="UniProtKB-UniRule"/>
</dbReference>
<gene>
    <name evidence="13" type="primary">pfkB</name>
    <name evidence="13" type="ORF">CXP39_02955</name>
</gene>
<name>A0A2K9CDL4_9MOLU</name>
<evidence type="ECO:0000256" key="11">
    <source>
        <dbReference type="RuleBase" id="RU369061"/>
    </source>
</evidence>
<dbReference type="OrthoDB" id="9801219at2"/>
<sequence length="310" mass="34359">MIYTITLNPALDHIIETSGFNIGETNYYNKDYVVIGGKGINVSIILNNLKANVLSTGLMGKANQHHFIDKFNELHVKTHFFFYNGDTRTNFKIKNLNLKQETEINGRGIEVDLELLTKIKTYLASNLDAGDIVVAAGSIPKGTPTTIYQEIGEIAAEKQAVFILDTSKEQMLEGLKSRPYLIKPNIEEICEILDLPFKEYSFEETKIMVDKLKKLGARNVLVSQGSQGSIFFDENGDIYKVGVAKGTLVNSVGSGDSMIAGFTYGLYKQFDLKTTLQYGAASGAATAFTQWLAERSDIEKLVKEISVEKL</sequence>
<keyword evidence="7 11" id="KW-0067">ATP-binding</keyword>
<organism evidence="13 14">
    <name type="scientific">Mesoplasma syrphidae</name>
    <dbReference type="NCBI Taxonomy" id="225999"/>
    <lineage>
        <taxon>Bacteria</taxon>
        <taxon>Bacillati</taxon>
        <taxon>Mycoplasmatota</taxon>
        <taxon>Mollicutes</taxon>
        <taxon>Entomoplasmatales</taxon>
        <taxon>Entomoplasmataceae</taxon>
        <taxon>Mesoplasma</taxon>
    </lineage>
</organism>
<proteinExistence type="inferred from homology"/>
<dbReference type="EMBL" id="CP025257">
    <property type="protein sequence ID" value="AUF83744.1"/>
    <property type="molecule type" value="Genomic_DNA"/>
</dbReference>
<comment type="catalytic activity">
    <reaction evidence="9 11">
        <text>beta-D-fructose 1-phosphate + ATP = beta-D-fructose 1,6-bisphosphate + ADP + H(+)</text>
        <dbReference type="Rhea" id="RHEA:14213"/>
        <dbReference type="ChEBI" id="CHEBI:15378"/>
        <dbReference type="ChEBI" id="CHEBI:30616"/>
        <dbReference type="ChEBI" id="CHEBI:32966"/>
        <dbReference type="ChEBI" id="CHEBI:138881"/>
        <dbReference type="ChEBI" id="CHEBI:456216"/>
        <dbReference type="EC" id="2.7.1.56"/>
    </reaction>
</comment>
<dbReference type="GO" id="GO:0008662">
    <property type="term" value="F:1-phosphofructokinase activity"/>
    <property type="evidence" value="ECO:0007669"/>
    <property type="project" value="UniProtKB-UniRule"/>
</dbReference>
<keyword evidence="4 10" id="KW-0808">Transferase</keyword>
<evidence type="ECO:0000256" key="2">
    <source>
        <dbReference type="ARBA" id="ARBA00012131"/>
    </source>
</evidence>
<dbReference type="KEGG" id="msyr:CXP39_02955"/>
<evidence type="ECO:0000256" key="4">
    <source>
        <dbReference type="ARBA" id="ARBA00022679"/>
    </source>
</evidence>
<feature type="domain" description="Carbohydrate kinase PfkB" evidence="12">
    <location>
        <begin position="12"/>
        <end position="287"/>
    </location>
</feature>
<dbReference type="PANTHER" id="PTHR46566">
    <property type="entry name" value="1-PHOSPHOFRUCTOKINASE-RELATED"/>
    <property type="match status" value="1"/>
</dbReference>
<dbReference type="PANTHER" id="PTHR46566:SF1">
    <property type="entry name" value="1-PHOSPHOFRUCTOKINASE"/>
    <property type="match status" value="1"/>
</dbReference>
<dbReference type="GO" id="GO:0005829">
    <property type="term" value="C:cytosol"/>
    <property type="evidence" value="ECO:0007669"/>
    <property type="project" value="TreeGrafter"/>
</dbReference>
<dbReference type="CDD" id="cd01164">
    <property type="entry name" value="FruK_PfkB_like"/>
    <property type="match status" value="1"/>
</dbReference>
<keyword evidence="14" id="KW-1185">Reference proteome</keyword>
<dbReference type="NCBIfam" id="TIGR03828">
    <property type="entry name" value="pfkB"/>
    <property type="match status" value="1"/>
</dbReference>
<evidence type="ECO:0000256" key="5">
    <source>
        <dbReference type="ARBA" id="ARBA00022741"/>
    </source>
</evidence>
<dbReference type="InterPro" id="IPR017583">
    <property type="entry name" value="Tagatose/fructose_Pkinase"/>
</dbReference>
<dbReference type="InterPro" id="IPR029056">
    <property type="entry name" value="Ribokinase-like"/>
</dbReference>
<dbReference type="EC" id="2.7.1.56" evidence="2 11"/>
<evidence type="ECO:0000256" key="7">
    <source>
        <dbReference type="ARBA" id="ARBA00022840"/>
    </source>
</evidence>
<keyword evidence="5 11" id="KW-0547">Nucleotide-binding</keyword>
<evidence type="ECO:0000256" key="1">
    <source>
        <dbReference type="ARBA" id="ARBA00010688"/>
    </source>
</evidence>
<dbReference type="InterPro" id="IPR011611">
    <property type="entry name" value="PfkB_dom"/>
</dbReference>
<dbReference type="Pfam" id="PF00294">
    <property type="entry name" value="PfkB"/>
    <property type="match status" value="1"/>
</dbReference>
<evidence type="ECO:0000256" key="6">
    <source>
        <dbReference type="ARBA" id="ARBA00022777"/>
    </source>
</evidence>
<dbReference type="AlphaFoldDB" id="A0A2K9CDL4"/>
<comment type="function">
    <text evidence="11">Catalyzes the ATP-dependent phosphorylation of fructose-l-phosphate to fructose-l,6-bisphosphate.</text>
</comment>
<dbReference type="InterPro" id="IPR002173">
    <property type="entry name" value="Carboh/pur_kinase_PfkB_CS"/>
</dbReference>
<evidence type="ECO:0000256" key="8">
    <source>
        <dbReference type="ARBA" id="ARBA00032802"/>
    </source>
</evidence>
<dbReference type="GO" id="GO:0044281">
    <property type="term" value="P:small molecule metabolic process"/>
    <property type="evidence" value="ECO:0007669"/>
    <property type="project" value="UniProtKB-ARBA"/>
</dbReference>
<dbReference type="Proteomes" id="UP000233419">
    <property type="component" value="Chromosome"/>
</dbReference>
<keyword evidence="6 11" id="KW-0418">Kinase</keyword>
<evidence type="ECO:0000259" key="12">
    <source>
        <dbReference type="Pfam" id="PF00294"/>
    </source>
</evidence>
<evidence type="ECO:0000313" key="14">
    <source>
        <dbReference type="Proteomes" id="UP000233419"/>
    </source>
</evidence>
<protein>
    <recommendedName>
        <fullName evidence="3 11">1-phosphofructokinase</fullName>
        <shortName evidence="11">Fru1PK</shortName>
        <ecNumber evidence="2 11">2.7.1.56</ecNumber>
    </recommendedName>
    <alternativeName>
        <fullName evidence="8 11">Fructose 1-phosphate kinase</fullName>
    </alternativeName>
</protein>
<dbReference type="PROSITE" id="PS00584">
    <property type="entry name" value="PFKB_KINASES_2"/>
    <property type="match status" value="1"/>
</dbReference>
<accession>A0A2K9CDL4</accession>
<evidence type="ECO:0000313" key="13">
    <source>
        <dbReference type="EMBL" id="AUF83744.1"/>
    </source>
</evidence>
<dbReference type="GO" id="GO:0016052">
    <property type="term" value="P:carbohydrate catabolic process"/>
    <property type="evidence" value="ECO:0007669"/>
    <property type="project" value="UniProtKB-ARBA"/>
</dbReference>
<dbReference type="InterPro" id="IPR022463">
    <property type="entry name" value="1-PFruKinase"/>
</dbReference>
<dbReference type="Gene3D" id="3.40.1190.20">
    <property type="match status" value="1"/>
</dbReference>
<evidence type="ECO:0000256" key="3">
    <source>
        <dbReference type="ARBA" id="ARBA00013596"/>
    </source>
</evidence>